<comment type="caution">
    <text evidence="3">The sequence shown here is derived from an EMBL/GenBank/DDBJ whole genome shotgun (WGS) entry which is preliminary data.</text>
</comment>
<dbReference type="EMBL" id="JYNU01000021">
    <property type="protein sequence ID" value="KMO74580.1"/>
    <property type="molecule type" value="Genomic_DNA"/>
</dbReference>
<dbReference type="PANTHER" id="PTHR23088">
    <property type="entry name" value="NITRILASE-RELATED"/>
    <property type="match status" value="1"/>
</dbReference>
<dbReference type="Pfam" id="PF00795">
    <property type="entry name" value="CN_hydrolase"/>
    <property type="match status" value="1"/>
</dbReference>
<dbReference type="InterPro" id="IPR003010">
    <property type="entry name" value="C-N_Hydrolase"/>
</dbReference>
<dbReference type="EC" id="3.5.1.4" evidence="3"/>
<dbReference type="Gene3D" id="3.60.110.10">
    <property type="entry name" value="Carbon-nitrogen hydrolase"/>
    <property type="match status" value="1"/>
</dbReference>
<dbReference type="InterPro" id="IPR036526">
    <property type="entry name" value="C-N_Hydrolase_sf"/>
</dbReference>
<dbReference type="PANTHER" id="PTHR23088:SF27">
    <property type="entry name" value="DEAMINATED GLUTATHIONE AMIDASE"/>
    <property type="match status" value="1"/>
</dbReference>
<evidence type="ECO:0000313" key="4">
    <source>
        <dbReference type="Proteomes" id="UP000036313"/>
    </source>
</evidence>
<dbReference type="Proteomes" id="UP000036313">
    <property type="component" value="Unassembled WGS sequence"/>
</dbReference>
<organism evidence="3 4">
    <name type="scientific">Mycolicibacterium obuense</name>
    <dbReference type="NCBI Taxonomy" id="1807"/>
    <lineage>
        <taxon>Bacteria</taxon>
        <taxon>Bacillati</taxon>
        <taxon>Actinomycetota</taxon>
        <taxon>Actinomycetes</taxon>
        <taxon>Mycobacteriales</taxon>
        <taxon>Mycobacteriaceae</taxon>
        <taxon>Mycolicibacterium</taxon>
    </lineage>
</organism>
<dbReference type="CDD" id="cd07197">
    <property type="entry name" value="nitrilase"/>
    <property type="match status" value="1"/>
</dbReference>
<dbReference type="PATRIC" id="fig|1807.14.peg.3540"/>
<dbReference type="GO" id="GO:0004040">
    <property type="term" value="F:amidase activity"/>
    <property type="evidence" value="ECO:0007669"/>
    <property type="project" value="UniProtKB-EC"/>
</dbReference>
<keyword evidence="3" id="KW-0378">Hydrolase</keyword>
<reference evidence="3 4" key="1">
    <citation type="journal article" date="2015" name="Genome Biol. Evol.">
        <title>Characterization of Three Mycobacterium spp. with Potential Use in Bioremediation by Genome Sequencing and Comparative Genomics.</title>
        <authorList>
            <person name="Das S."/>
            <person name="Pettersson B.M."/>
            <person name="Behra P.R."/>
            <person name="Ramesh M."/>
            <person name="Dasgupta S."/>
            <person name="Bhattacharya A."/>
            <person name="Kirsebom L.A."/>
        </authorList>
    </citation>
    <scope>NUCLEOTIDE SEQUENCE [LARGE SCALE GENOMIC DNA]</scope>
    <source>
        <strain evidence="3 4">DSM 44075</strain>
    </source>
</reference>
<name>A0A0J6VUA1_9MYCO</name>
<evidence type="ECO:0000313" key="3">
    <source>
        <dbReference type="EMBL" id="KMO74580.1"/>
    </source>
</evidence>
<proteinExistence type="inferred from homology"/>
<evidence type="ECO:0000259" key="2">
    <source>
        <dbReference type="PROSITE" id="PS50263"/>
    </source>
</evidence>
<gene>
    <name evidence="3" type="primary">amiE</name>
    <name evidence="3" type="ORF">MOBUDSM44075_03518</name>
</gene>
<sequence>MDAMSRELSLALVQHDAATSAADFGRDLRLLTRQYPATSLFVFPEQHLLGDWDPWDPASTESHTQPLDGPLCRAVGELAGELGVWVAPGSILERSDDGRIHNTMVVFAPTGELAAVYRKAFPWRPVETTEPGREFVTLPIEQGTVGLTVCYDAWFPEVSRQLSWMGAELLLNVVLTPTADRAQEVVLVQANAIVNQVFVASVNAATPRGQGRSLLIDPQGRILAAAVGAEPTVLAATIDLDEVGRTRRHGTAGVTRPWSPFTETDVPIELPVYGGRIDPATWTPQ</sequence>
<feature type="domain" description="CN hydrolase" evidence="2">
    <location>
        <begin position="8"/>
        <end position="240"/>
    </location>
</feature>
<dbReference type="PROSITE" id="PS50263">
    <property type="entry name" value="CN_HYDROLASE"/>
    <property type="match status" value="1"/>
</dbReference>
<accession>A0A0J6VUA1</accession>
<dbReference type="AlphaFoldDB" id="A0A0J6VUA1"/>
<dbReference type="SUPFAM" id="SSF56317">
    <property type="entry name" value="Carbon-nitrogen hydrolase"/>
    <property type="match status" value="1"/>
</dbReference>
<protein>
    <submittedName>
        <fullName evidence="3">Aliphatic amidase</fullName>
        <ecNumber evidence="3">3.5.1.4</ecNumber>
    </submittedName>
</protein>
<comment type="similarity">
    <text evidence="1">Belongs to the carbon-nitrogen hydrolase superfamily. NIT1/NIT2 family.</text>
</comment>
<evidence type="ECO:0000256" key="1">
    <source>
        <dbReference type="ARBA" id="ARBA00010613"/>
    </source>
</evidence>